<dbReference type="InterPro" id="IPR010090">
    <property type="entry name" value="Phage_tape_meas"/>
</dbReference>
<reference evidence="4 5" key="1">
    <citation type="submission" date="2022-03" db="EMBL/GenBank/DDBJ databases">
        <title>Streptomyces yunnanensis P86,complete genome.</title>
        <authorList>
            <person name="Chen S."/>
            <person name="Zhang Q."/>
        </authorList>
    </citation>
    <scope>NUCLEOTIDE SEQUENCE [LARGE SCALE GENOMIC DNA]</scope>
    <source>
        <strain evidence="4 5">P86</strain>
    </source>
</reference>
<feature type="domain" description="Phage tail tape measure protein" evidence="3">
    <location>
        <begin position="141"/>
        <end position="342"/>
    </location>
</feature>
<gene>
    <name evidence="4" type="ORF">MOV08_21050</name>
</gene>
<dbReference type="Pfam" id="PF10145">
    <property type="entry name" value="PhageMin_Tail"/>
    <property type="match status" value="1"/>
</dbReference>
<dbReference type="Proteomes" id="UP001218629">
    <property type="component" value="Chromosome"/>
</dbReference>
<name>A0ABY8A950_9ACTN</name>
<keyword evidence="1" id="KW-1188">Viral release from host cell</keyword>
<evidence type="ECO:0000313" key="5">
    <source>
        <dbReference type="Proteomes" id="UP001218629"/>
    </source>
</evidence>
<organism evidence="4 5">
    <name type="scientific">Streptomyces yunnanensis</name>
    <dbReference type="NCBI Taxonomy" id="156453"/>
    <lineage>
        <taxon>Bacteria</taxon>
        <taxon>Bacillati</taxon>
        <taxon>Actinomycetota</taxon>
        <taxon>Actinomycetes</taxon>
        <taxon>Kitasatosporales</taxon>
        <taxon>Streptomycetaceae</taxon>
        <taxon>Streptomyces</taxon>
    </lineage>
</organism>
<dbReference type="PANTHER" id="PTHR37813">
    <property type="entry name" value="FELS-2 PROPHAGE PROTEIN"/>
    <property type="match status" value="1"/>
</dbReference>
<dbReference type="EMBL" id="CP095749">
    <property type="protein sequence ID" value="WEB41510.1"/>
    <property type="molecule type" value="Genomic_DNA"/>
</dbReference>
<feature type="region of interest" description="Disordered" evidence="2">
    <location>
        <begin position="1094"/>
        <end position="1127"/>
    </location>
</feature>
<dbReference type="PANTHER" id="PTHR37813:SF1">
    <property type="entry name" value="FELS-2 PROPHAGE PROTEIN"/>
    <property type="match status" value="1"/>
</dbReference>
<protein>
    <submittedName>
        <fullName evidence="4">Phage tail tape measure protein</fullName>
    </submittedName>
</protein>
<feature type="compositionally biased region" description="Basic and acidic residues" evidence="2">
    <location>
        <begin position="1115"/>
        <end position="1126"/>
    </location>
</feature>
<sequence length="1312" mass="136983">MAERSITVLVRANTADYAAGMAQAAARTRALADAARFAGAGMRGMDDHTRRARGGLNQIAQGATGSQRSLSTLGATGTGAMGSLRGSITSAMAPMAGFAALMGTGLGLATVIEQGNQFNTTVESWGVITGATRVELQQMRTTAKALGNDMDLPKSTAADAAKAMLELSKSGFTARDSMASARDTIVLATAAEVEIGDAAMMASDMMQQFGLTAKETSRVTDTLTNAANASSISLVDVYNSMKYAGPPAKALKISMEDLATAIAGMGNAGIKGEMAGTQLRGSLSRLAKPTRQMHNAMKKLNLVAFDQEGRFKGLRYITETLTKAKKNLSDKEFIAATQATFGMEAYTGWVAVAEQGLGVWDKNSVKIREQGSALELARAKTKGLGGAMAGLQSQLTAAGTAIYESIAPPLEKGTRAASNLVNKTIPLIPAAFNKAKEAVAGFAGLVGDAFHAVEPALMPVVSTVGSAAAAFASLPGPIAASVAASAGIVLMRNRIQSIGSSIAAVPGQFRDAARASQTMTTSTAAGTIQLGRFGQAVGAIGQRVPVIAQMQSAFINSAVGATRFGRTAGTAAAATVGLRAAGAGLVGLLGGPLGVALTGATIAAGLWADANAKAKQKAAEHAESVSRFKDALLESNGAISSNVKSLVIQETQQTKVGNTGKNMLKVADDLGIAHRRLYDAVMTNGPAYNQLKAHIQDVVKEGTTYNTTQYNTQVVQTEAAKSAQRLLDELGVLRGKFTEGRDGAEEYRKALSEATPYTSNLTEALKKLGDSSASAAEKTSALKQALDILQGKQQDAQQATDSHRRAVREHQEAVKQAAKDADVWGNALLDSKGALDVSHKAADGLKTSLDRLKEAALAQAQAAYESGEYSGTKYASGLKAAEAAMKDNREAAIQMARDYGISRDKAEQLVNQLGLIPADVKSVLTLAGAGTVTRELAGIKQLLDQQKERKVITVQALTKDAEGLLTQLGFKVERLPNGMVKVTAQTAEAWAELRKLDGAELADKIQRLKGDGSDAKAKHAEVDGLTFTDKIQKFNGDASDALRKQADAIRKGKELEAQNPTQHLQGDGRGAASARQSAFRGGAQLNSAVFTQRLSGDESGARQARLSAQSGGNQLERDRKTQHIDGDNSDAWSAIRAITSFVMPTKTISIVADVVGKAKELLGFSAGGIVEAYANGGIRDVRSSRRAEAHRAQIAHAGAYRVWSEPETGGEAYIPLGPAKRARSKKITEDVVARFGGQVAWAPTVRQAAPAPALPARMLEQMVAAVAEAITTAPAGSQGPALHVEHYHQAGGASASQVAAELDWKLRTRLGR</sequence>
<evidence type="ECO:0000256" key="1">
    <source>
        <dbReference type="ARBA" id="ARBA00022612"/>
    </source>
</evidence>
<evidence type="ECO:0000256" key="2">
    <source>
        <dbReference type="SAM" id="MobiDB-lite"/>
    </source>
</evidence>
<dbReference type="NCBIfam" id="TIGR01760">
    <property type="entry name" value="tape_meas_TP901"/>
    <property type="match status" value="1"/>
</dbReference>
<evidence type="ECO:0000259" key="3">
    <source>
        <dbReference type="Pfam" id="PF10145"/>
    </source>
</evidence>
<dbReference type="RefSeq" id="WP_275308512.1">
    <property type="nucleotide sequence ID" value="NZ_CP095749.1"/>
</dbReference>
<feature type="region of interest" description="Disordered" evidence="2">
    <location>
        <begin position="1053"/>
        <end position="1078"/>
    </location>
</feature>
<proteinExistence type="predicted"/>
<keyword evidence="5" id="KW-1185">Reference proteome</keyword>
<accession>A0ABY8A950</accession>
<evidence type="ECO:0000313" key="4">
    <source>
        <dbReference type="EMBL" id="WEB41510.1"/>
    </source>
</evidence>